<feature type="non-terminal residue" evidence="8">
    <location>
        <position position="1"/>
    </location>
</feature>
<dbReference type="PROSITE" id="PS00813">
    <property type="entry name" value="IF4E"/>
    <property type="match status" value="1"/>
</dbReference>
<evidence type="ECO:0000313" key="8">
    <source>
        <dbReference type="EMBL" id="CAH2075587.1"/>
    </source>
</evidence>
<evidence type="ECO:0000256" key="7">
    <source>
        <dbReference type="RuleBase" id="RU004374"/>
    </source>
</evidence>
<protein>
    <recommendedName>
        <fullName evidence="6">eIF-4F 25 kDa subunit</fullName>
    </recommendedName>
</protein>
<name>A0ABN8J4F1_9NEOP</name>
<sequence length="191" mass="22616">MLYCREEEETKMKVNKEMELETLKHPLQNTWSFWMYTNTSKIWEENLVEMTTFNTVEDYWCLYHHMKTPSELQLGQDYAIFKKGIQPKWEDRVNKPGGRWLITLDKKRTADLDNVWLYTVLSLIGENFENTDEISGVVVNVRPKSKVGIWVKNLKNEKANLEIGHRLQQQLPVNVKLLFHAHNSSINIYSL</sequence>
<keyword evidence="2 7" id="KW-0396">Initiation factor</keyword>
<evidence type="ECO:0000256" key="2">
    <source>
        <dbReference type="ARBA" id="ARBA00022540"/>
    </source>
</evidence>
<dbReference type="EMBL" id="OW152820">
    <property type="protein sequence ID" value="CAH2075587.1"/>
    <property type="molecule type" value="Genomic_DNA"/>
</dbReference>
<proteinExistence type="inferred from homology"/>
<dbReference type="Proteomes" id="UP000837857">
    <property type="component" value="Chromosome 8"/>
</dbReference>
<accession>A0ABN8J4F1</accession>
<dbReference type="Gene3D" id="3.30.760.10">
    <property type="entry name" value="RNA Cap, Translation Initiation Factor Eif4e"/>
    <property type="match status" value="1"/>
</dbReference>
<keyword evidence="4 7" id="KW-0694">RNA-binding</keyword>
<evidence type="ECO:0000256" key="4">
    <source>
        <dbReference type="ARBA" id="ARBA00022884"/>
    </source>
</evidence>
<dbReference type="Pfam" id="PF01652">
    <property type="entry name" value="IF4E"/>
    <property type="match status" value="1"/>
</dbReference>
<dbReference type="InterPro" id="IPR023398">
    <property type="entry name" value="TIF_eIF4e-like"/>
</dbReference>
<reference evidence="8" key="1">
    <citation type="submission" date="2022-03" db="EMBL/GenBank/DDBJ databases">
        <authorList>
            <person name="Martin H S."/>
        </authorList>
    </citation>
    <scope>NUCLEOTIDE SEQUENCE</scope>
</reference>
<dbReference type="InterPro" id="IPR019770">
    <property type="entry name" value="TIF_eIF_4E_CS"/>
</dbReference>
<dbReference type="PANTHER" id="PTHR11960:SF8">
    <property type="entry name" value="EUKARYOTIC TRANSLATION INITIATION FACTOR 4E1-RELATED"/>
    <property type="match status" value="1"/>
</dbReference>
<organism evidence="8 9">
    <name type="scientific">Iphiclides podalirius</name>
    <name type="common">scarce swallowtail</name>
    <dbReference type="NCBI Taxonomy" id="110791"/>
    <lineage>
        <taxon>Eukaryota</taxon>
        <taxon>Metazoa</taxon>
        <taxon>Ecdysozoa</taxon>
        <taxon>Arthropoda</taxon>
        <taxon>Hexapoda</taxon>
        <taxon>Insecta</taxon>
        <taxon>Pterygota</taxon>
        <taxon>Neoptera</taxon>
        <taxon>Endopterygota</taxon>
        <taxon>Lepidoptera</taxon>
        <taxon>Glossata</taxon>
        <taxon>Ditrysia</taxon>
        <taxon>Papilionoidea</taxon>
        <taxon>Papilionidae</taxon>
        <taxon>Papilioninae</taxon>
        <taxon>Iphiclides</taxon>
    </lineage>
</organism>
<keyword evidence="9" id="KW-1185">Reference proteome</keyword>
<dbReference type="InterPro" id="IPR001040">
    <property type="entry name" value="TIF_eIF_4E"/>
</dbReference>
<dbReference type="SUPFAM" id="SSF55418">
    <property type="entry name" value="eIF4e-like"/>
    <property type="match status" value="1"/>
</dbReference>
<dbReference type="PANTHER" id="PTHR11960">
    <property type="entry name" value="EUKARYOTIC TRANSLATION INITIATION FACTOR 4E RELATED"/>
    <property type="match status" value="1"/>
</dbReference>
<keyword evidence="5 7" id="KW-0648">Protein biosynthesis</keyword>
<evidence type="ECO:0000256" key="3">
    <source>
        <dbReference type="ARBA" id="ARBA00022845"/>
    </source>
</evidence>
<evidence type="ECO:0000256" key="6">
    <source>
        <dbReference type="ARBA" id="ARBA00032656"/>
    </source>
</evidence>
<evidence type="ECO:0000313" key="9">
    <source>
        <dbReference type="Proteomes" id="UP000837857"/>
    </source>
</evidence>
<evidence type="ECO:0000256" key="1">
    <source>
        <dbReference type="ARBA" id="ARBA00009860"/>
    </source>
</evidence>
<gene>
    <name evidence="8" type="ORF">IPOD504_LOCUS16924</name>
</gene>
<keyword evidence="3" id="KW-0810">Translation regulation</keyword>
<evidence type="ECO:0000256" key="5">
    <source>
        <dbReference type="ARBA" id="ARBA00022917"/>
    </source>
</evidence>
<comment type="similarity">
    <text evidence="1 7">Belongs to the eukaryotic initiation factor 4E family.</text>
</comment>